<evidence type="ECO:0000256" key="2">
    <source>
        <dbReference type="ARBA" id="ARBA00022840"/>
    </source>
</evidence>
<dbReference type="PANTHER" id="PTHR27005:SF145">
    <property type="entry name" value="OS10G0142600 PROTEIN"/>
    <property type="match status" value="1"/>
</dbReference>
<dbReference type="EnsemblPlants" id="TraesCS2D02G120300.1">
    <property type="protein sequence ID" value="TraesCS2D02G120300.1"/>
    <property type="gene ID" value="TraesCS2D02G120300"/>
</dbReference>
<feature type="compositionally biased region" description="Basic and acidic residues" evidence="4">
    <location>
        <begin position="67"/>
        <end position="89"/>
    </location>
</feature>
<dbReference type="Gramene" id="TraesKAR2D01G0055360.1">
    <property type="protein sequence ID" value="cds.TraesKAR2D01G0055360.1"/>
    <property type="gene ID" value="TraesKAR2D01G0055360"/>
</dbReference>
<name>A0A3B6D785_WHEAT</name>
<evidence type="ECO:0000259" key="5">
    <source>
        <dbReference type="PROSITE" id="PS50011"/>
    </source>
</evidence>
<dbReference type="AlphaFoldDB" id="A0A3B6D785"/>
<dbReference type="Gene3D" id="1.10.510.10">
    <property type="entry name" value="Transferase(Phosphotransferase) domain 1"/>
    <property type="match status" value="2"/>
</dbReference>
<keyword evidence="1 3" id="KW-0547">Nucleotide-binding</keyword>
<organism evidence="6">
    <name type="scientific">Triticum aestivum</name>
    <name type="common">Wheat</name>
    <dbReference type="NCBI Taxonomy" id="4565"/>
    <lineage>
        <taxon>Eukaryota</taxon>
        <taxon>Viridiplantae</taxon>
        <taxon>Streptophyta</taxon>
        <taxon>Embryophyta</taxon>
        <taxon>Tracheophyta</taxon>
        <taxon>Spermatophyta</taxon>
        <taxon>Magnoliopsida</taxon>
        <taxon>Liliopsida</taxon>
        <taxon>Poales</taxon>
        <taxon>Poaceae</taxon>
        <taxon>BOP clade</taxon>
        <taxon>Pooideae</taxon>
        <taxon>Triticodae</taxon>
        <taxon>Triticeae</taxon>
        <taxon>Triticinae</taxon>
        <taxon>Triticum</taxon>
    </lineage>
</organism>
<dbReference type="InterPro" id="IPR017441">
    <property type="entry name" value="Protein_kinase_ATP_BS"/>
</dbReference>
<reference evidence="6" key="1">
    <citation type="submission" date="2018-08" db="EMBL/GenBank/DDBJ databases">
        <authorList>
            <person name="Rossello M."/>
        </authorList>
    </citation>
    <scope>NUCLEOTIDE SEQUENCE [LARGE SCALE GENOMIC DNA]</scope>
    <source>
        <strain evidence="6">cv. Chinese Spring</strain>
    </source>
</reference>
<dbReference type="STRING" id="4565.A0A3B6D785"/>
<dbReference type="InterPro" id="IPR001245">
    <property type="entry name" value="Ser-Thr/Tyr_kinase_cat_dom"/>
</dbReference>
<feature type="region of interest" description="Disordered" evidence="4">
    <location>
        <begin position="67"/>
        <end position="93"/>
    </location>
</feature>
<dbReference type="InterPro" id="IPR045274">
    <property type="entry name" value="WAK-like"/>
</dbReference>
<dbReference type="Gramene" id="TraesWEE_scaffold_057305_01G000200.1">
    <property type="protein sequence ID" value="TraesWEE_scaffold_057305_01G000200.1"/>
    <property type="gene ID" value="TraesWEE_scaffold_057305_01G000200"/>
</dbReference>
<dbReference type="InterPro" id="IPR011009">
    <property type="entry name" value="Kinase-like_dom_sf"/>
</dbReference>
<dbReference type="OrthoDB" id="4062651at2759"/>
<keyword evidence="7" id="KW-1185">Reference proteome</keyword>
<dbReference type="PROSITE" id="PS50011">
    <property type="entry name" value="PROTEIN_KINASE_DOM"/>
    <property type="match status" value="1"/>
</dbReference>
<feature type="binding site" evidence="3">
    <location>
        <position position="172"/>
    </location>
    <ligand>
        <name>ATP</name>
        <dbReference type="ChEBI" id="CHEBI:30616"/>
    </ligand>
</feature>
<dbReference type="Proteomes" id="UP000019116">
    <property type="component" value="Chromosome 2D"/>
</dbReference>
<evidence type="ECO:0000313" key="6">
    <source>
        <dbReference type="EnsemblPlants" id="TraesCS2D02G120300.1"/>
    </source>
</evidence>
<dbReference type="GO" id="GO:0007166">
    <property type="term" value="P:cell surface receptor signaling pathway"/>
    <property type="evidence" value="ECO:0000318"/>
    <property type="project" value="GO_Central"/>
</dbReference>
<dbReference type="GO" id="GO:0004672">
    <property type="term" value="F:protein kinase activity"/>
    <property type="evidence" value="ECO:0007669"/>
    <property type="project" value="InterPro"/>
</dbReference>
<feature type="domain" description="Protein kinase" evidence="5">
    <location>
        <begin position="144"/>
        <end position="375"/>
    </location>
</feature>
<dbReference type="SUPFAM" id="SSF56112">
    <property type="entry name" value="Protein kinase-like (PK-like)"/>
    <property type="match status" value="1"/>
</dbReference>
<evidence type="ECO:0000256" key="4">
    <source>
        <dbReference type="SAM" id="MobiDB-lite"/>
    </source>
</evidence>
<evidence type="ECO:0000313" key="7">
    <source>
        <dbReference type="Proteomes" id="UP000019116"/>
    </source>
</evidence>
<dbReference type="Pfam" id="PF07714">
    <property type="entry name" value="PK_Tyr_Ser-Thr"/>
    <property type="match status" value="2"/>
</dbReference>
<dbReference type="GO" id="GO:0005524">
    <property type="term" value="F:ATP binding"/>
    <property type="evidence" value="ECO:0007669"/>
    <property type="project" value="UniProtKB-UniRule"/>
</dbReference>
<sequence>MECMELNPEKRPDARRIIDMLDKTESTDKIDTSSSLVGLQISSFSEQSKLQEDVNEHPETDDVAERLGNEGEENADHWSLREEQVDRKGTSISSSNSSLLDKLNILNVFRSDAQRNFVINGGQILKNVTGLKIFTKKEIKKITRNYAEFLGRGGYSRVYRGTLPDNTTVAVKILLMGVDEDQMEEFVKGVEVRTQLFHNNIVKLIGYCLEADVPISVNEYAANGSLMGILHGNKNRTLPLDLRLDIAIGSAEGLRHMYSVDIQHDPVFMKTGMLTPKSDVYSFGVVLLELITRKTAYKCSLIVEYRKCYETEKSGRAMFDKKIAAEEDIYILEEIGKLAIECLNVDIEERPDMTEVTERLVMLRRDRRLVKARKS</sequence>
<dbReference type="SMR" id="A0A3B6D785"/>
<evidence type="ECO:0000256" key="1">
    <source>
        <dbReference type="ARBA" id="ARBA00022741"/>
    </source>
</evidence>
<reference evidence="6" key="2">
    <citation type="submission" date="2018-10" db="UniProtKB">
        <authorList>
            <consortium name="EnsemblPlants"/>
        </authorList>
    </citation>
    <scope>IDENTIFICATION</scope>
</reference>
<evidence type="ECO:0000256" key="3">
    <source>
        <dbReference type="PROSITE-ProRule" id="PRU10141"/>
    </source>
</evidence>
<dbReference type="Gramene" id="TraesCS2D02G120300.1">
    <property type="protein sequence ID" value="TraesCS2D02G120300.1"/>
    <property type="gene ID" value="TraesCS2D02G120300"/>
</dbReference>
<proteinExistence type="predicted"/>
<accession>A0A3B6D785</accession>
<dbReference type="GO" id="GO:0005886">
    <property type="term" value="C:plasma membrane"/>
    <property type="evidence" value="ECO:0000318"/>
    <property type="project" value="GO_Central"/>
</dbReference>
<protein>
    <recommendedName>
        <fullName evidence="5">Protein kinase domain-containing protein</fullName>
    </recommendedName>
</protein>
<dbReference type="InterPro" id="IPR000719">
    <property type="entry name" value="Prot_kinase_dom"/>
</dbReference>
<keyword evidence="2 3" id="KW-0067">ATP-binding</keyword>
<dbReference type="OMA" id="EENADHW"/>
<dbReference type="Gramene" id="TraesCS2D03G0253300.1">
    <property type="protein sequence ID" value="TraesCS2D03G0253300.1.CDS"/>
    <property type="gene ID" value="TraesCS2D03G0253300"/>
</dbReference>
<dbReference type="PROSITE" id="PS00107">
    <property type="entry name" value="PROTEIN_KINASE_ATP"/>
    <property type="match status" value="1"/>
</dbReference>
<dbReference type="PANTHER" id="PTHR27005">
    <property type="entry name" value="WALL-ASSOCIATED RECEPTOR KINASE-LIKE 21"/>
    <property type="match status" value="1"/>
</dbReference>